<evidence type="ECO:0000256" key="1">
    <source>
        <dbReference type="SAM" id="SignalP"/>
    </source>
</evidence>
<proteinExistence type="predicted"/>
<reference evidence="2 3" key="1">
    <citation type="journal article" date="2019" name="Sci. Rep.">
        <title>Orb-weaving spider Araneus ventricosus genome elucidates the spidroin gene catalogue.</title>
        <authorList>
            <person name="Kono N."/>
            <person name="Nakamura H."/>
            <person name="Ohtoshi R."/>
            <person name="Moran D.A.P."/>
            <person name="Shinohara A."/>
            <person name="Yoshida Y."/>
            <person name="Fujiwara M."/>
            <person name="Mori M."/>
            <person name="Tomita M."/>
            <person name="Arakawa K."/>
        </authorList>
    </citation>
    <scope>NUCLEOTIDE SEQUENCE [LARGE SCALE GENOMIC DNA]</scope>
</reference>
<comment type="caution">
    <text evidence="2">The sequence shown here is derived from an EMBL/GenBank/DDBJ whole genome shotgun (WGS) entry which is preliminary data.</text>
</comment>
<protein>
    <recommendedName>
        <fullName evidence="4">Cadherin domain-containing protein</fullName>
    </recommendedName>
</protein>
<evidence type="ECO:0008006" key="4">
    <source>
        <dbReference type="Google" id="ProtNLM"/>
    </source>
</evidence>
<name>A0A4Y2AYS8_ARAVE</name>
<dbReference type="AlphaFoldDB" id="A0A4Y2AYS8"/>
<feature type="chain" id="PRO_5021473124" description="Cadherin domain-containing protein" evidence="1">
    <location>
        <begin position="26"/>
        <end position="104"/>
    </location>
</feature>
<evidence type="ECO:0000313" key="3">
    <source>
        <dbReference type="Proteomes" id="UP000499080"/>
    </source>
</evidence>
<accession>A0A4Y2AYS8</accession>
<feature type="signal peptide" evidence="1">
    <location>
        <begin position="1"/>
        <end position="25"/>
    </location>
</feature>
<keyword evidence="3" id="KW-1185">Reference proteome</keyword>
<keyword evidence="1" id="KW-0732">Signal</keyword>
<gene>
    <name evidence="2" type="ORF">AVEN_118701_1</name>
</gene>
<dbReference type="Proteomes" id="UP000499080">
    <property type="component" value="Unassembled WGS sequence"/>
</dbReference>
<dbReference type="OrthoDB" id="6510378at2759"/>
<organism evidence="2 3">
    <name type="scientific">Araneus ventricosus</name>
    <name type="common">Orbweaver spider</name>
    <name type="synonym">Epeira ventricosa</name>
    <dbReference type="NCBI Taxonomy" id="182803"/>
    <lineage>
        <taxon>Eukaryota</taxon>
        <taxon>Metazoa</taxon>
        <taxon>Ecdysozoa</taxon>
        <taxon>Arthropoda</taxon>
        <taxon>Chelicerata</taxon>
        <taxon>Arachnida</taxon>
        <taxon>Araneae</taxon>
        <taxon>Araneomorphae</taxon>
        <taxon>Entelegynae</taxon>
        <taxon>Araneoidea</taxon>
        <taxon>Araneidae</taxon>
        <taxon>Araneus</taxon>
    </lineage>
</organism>
<evidence type="ECO:0000313" key="2">
    <source>
        <dbReference type="EMBL" id="GBL84339.1"/>
    </source>
</evidence>
<dbReference type="EMBL" id="BGPR01000036">
    <property type="protein sequence ID" value="GBL84339.1"/>
    <property type="molecule type" value="Genomic_DNA"/>
</dbReference>
<sequence length="104" mass="11482">MQRARVMKVALLLVFCFYGIPSVKANSPPKFALDGASEIVVKVREGPDSIGKLLYRLRGEDADGDRLTFGVVGPVGQEILRFERLGATEANVYLNKELDREVSN</sequence>